<dbReference type="SUPFAM" id="SSF54909">
    <property type="entry name" value="Dimeric alpha+beta barrel"/>
    <property type="match status" value="1"/>
</dbReference>
<feature type="domain" description="ABM" evidence="1">
    <location>
        <begin position="3"/>
        <end position="92"/>
    </location>
</feature>
<dbReference type="PANTHER" id="PTHR33336">
    <property type="entry name" value="QUINOL MONOOXYGENASE YGIN-RELATED"/>
    <property type="match status" value="1"/>
</dbReference>
<dbReference type="PATRIC" id="fig|565050.3.peg.192"/>
<protein>
    <submittedName>
        <fullName evidence="2">Antibiotic biosynthesis monooxygenase family protein</fullName>
    </submittedName>
</protein>
<dbReference type="EMBL" id="CP001340">
    <property type="protein sequence ID" value="ACL93661.1"/>
    <property type="molecule type" value="Genomic_DNA"/>
</dbReference>
<dbReference type="PhylomeDB" id="A0A0H3C5D2"/>
<dbReference type="Gene3D" id="3.30.70.100">
    <property type="match status" value="1"/>
</dbReference>
<keyword evidence="2" id="KW-0560">Oxidoreductase</keyword>
<gene>
    <name evidence="2" type="ordered locus">CCNA_00194</name>
</gene>
<evidence type="ECO:0000259" key="1">
    <source>
        <dbReference type="PROSITE" id="PS51725"/>
    </source>
</evidence>
<dbReference type="Pfam" id="PF03992">
    <property type="entry name" value="ABM"/>
    <property type="match status" value="1"/>
</dbReference>
<dbReference type="Proteomes" id="UP000001364">
    <property type="component" value="Chromosome"/>
</dbReference>
<dbReference type="RefSeq" id="WP_010918083.1">
    <property type="nucleotide sequence ID" value="NC_011916.1"/>
</dbReference>
<evidence type="ECO:0000313" key="3">
    <source>
        <dbReference type="Proteomes" id="UP000001364"/>
    </source>
</evidence>
<dbReference type="OrthoDB" id="287932at2"/>
<name>A0A0H3C5D2_CAUVN</name>
<dbReference type="InterPro" id="IPR011008">
    <property type="entry name" value="Dimeric_a/b-barrel"/>
</dbReference>
<proteinExistence type="predicted"/>
<sequence>MTLILAGSIRIAPERLAELRPHLAAQVEGSRGEPGCLAYALSEDPLDLGLIRVFEHFTDAAALEFHRASPHMAAWRAACAALGVHERRMSSFDVSDYREI</sequence>
<keyword evidence="3" id="KW-1185">Reference proteome</keyword>
<dbReference type="HOGENOM" id="CLU_131496_13_2_5"/>
<dbReference type="SMR" id="A0A0H3C5D2"/>
<dbReference type="GO" id="GO:0004497">
    <property type="term" value="F:monooxygenase activity"/>
    <property type="evidence" value="ECO:0007669"/>
    <property type="project" value="UniProtKB-KW"/>
</dbReference>
<evidence type="ECO:0000313" key="2">
    <source>
        <dbReference type="EMBL" id="ACL93661.1"/>
    </source>
</evidence>
<dbReference type="AlphaFoldDB" id="A0A0H3C5D2"/>
<dbReference type="GeneID" id="7330239"/>
<dbReference type="RefSeq" id="YP_002515569.1">
    <property type="nucleotide sequence ID" value="NC_011916.1"/>
</dbReference>
<accession>A0A0H3C5D2</accession>
<dbReference type="InterPro" id="IPR007138">
    <property type="entry name" value="ABM_dom"/>
</dbReference>
<organism evidence="2 3">
    <name type="scientific">Caulobacter vibrioides (strain NA1000 / CB15N)</name>
    <name type="common">Caulobacter crescentus</name>
    <dbReference type="NCBI Taxonomy" id="565050"/>
    <lineage>
        <taxon>Bacteria</taxon>
        <taxon>Pseudomonadati</taxon>
        <taxon>Pseudomonadota</taxon>
        <taxon>Alphaproteobacteria</taxon>
        <taxon>Caulobacterales</taxon>
        <taxon>Caulobacteraceae</taxon>
        <taxon>Caulobacter</taxon>
    </lineage>
</organism>
<reference evidence="2 3" key="1">
    <citation type="journal article" date="2010" name="J. Bacteriol.">
        <title>The genetic basis of laboratory adaptation in Caulobacter crescentus.</title>
        <authorList>
            <person name="Marks M.E."/>
            <person name="Castro-Rojas C.M."/>
            <person name="Teiling C."/>
            <person name="Du L."/>
            <person name="Kapatral V."/>
            <person name="Walunas T.L."/>
            <person name="Crosson S."/>
        </authorList>
    </citation>
    <scope>NUCLEOTIDE SEQUENCE [LARGE SCALE GENOMIC DNA]</scope>
    <source>
        <strain evidence="3">NA1000 / CB15N</strain>
    </source>
</reference>
<keyword evidence="2" id="KW-0503">Monooxygenase</keyword>
<dbReference type="PROSITE" id="PS51725">
    <property type="entry name" value="ABM"/>
    <property type="match status" value="1"/>
</dbReference>
<dbReference type="PANTHER" id="PTHR33336:SF3">
    <property type="entry name" value="ABM DOMAIN-CONTAINING PROTEIN"/>
    <property type="match status" value="1"/>
</dbReference>
<dbReference type="KEGG" id="ccs:CCNA_00194"/>
<dbReference type="InterPro" id="IPR050744">
    <property type="entry name" value="AI-2_Isomerase_LsrG"/>
</dbReference>